<sequence>MRTGGIDSSQIQSMIAQLKAHATRPQLTPPVVQTETTAAPKAEFSDALKTALDAVNDSQMKSSEMGKKFAMGDDSVSLSDLMITMQKSSINFQAAIQVRNKLVTAYHDIMNMQVLVLVNIPGALIGGDDVVAFDGRAVVHGGQPLRRADRGAKAGVEHRAVDAVDFLRAGLAGRVFIRQRPGRIRQKFHLQTMVRRVIDRGRVAVVRHIACDGQRIDGVRGQPCGQVGLGKGAGLLLVDVVVERARGNLGMQLPARRAQRKYGGLRWHVVLHHDHRHAVRGGRRHCQHDVGQRDGHRRVVDRQLAGEIFILHVDHEQGAARGGGHDVAPSMWWKRVPLSASAARQASGPQASLRYNRAMSASPTIIAVIAFNGITPFHLSVPAAGRGPGDHAVMARRLPSCAAGIARCIAGCPRARRARGGAVPGRVSARRGRPARRAGRHYPLGLCRAAGPAFSPGAGGQRRAVRGCRRGAHLGWRGGRPRLLPASAAPAVRRRTGQCGGAPAGDRTAPAGRAGAVHRAAAARVAQRRPFCRRAGLGGRTAGAATHDRCAGGARGHEPSPFHAPFPAGDRHVFDTMVVAAEAGARAPFAGAERRHDRGGGAAGGIRFGAVVAPAFQGCVADVAVGVPQVVPAGGALNRLRPCRRCGPQAAVGLVVEQGQVQRVAHLQRRGDGADLGQVDAAAGKHLADGVAQQHFIVEDGDAAAADVGQREAGVAAQLLGQRDDDPHRVGHRRIHAVKLAPLQADQRGRHADAERRIAFERDGRDALGGKQDAHLVERGLERQPLGVADALVLLFVDGTVEDDRVGLVVHFEDGGDAHVRLALDQHADQLVFLADAAQQGEDLLAGFDLEIVPVFQFRVLKVWIHRRPVGVMCRGLRASPDMLNAFAGVATVGLLRNAQRRQLRAGRRHCRFEPARIRAQRIDRFTVVGMQLHVHLFADHGHRGGDLAQHGQAEAHAAAPHRFLLFLAARLAAAFPLVALDLPLHGLARPRFAMPLHPALFLRVQLLVDHLRRGEVGAAGPQPRQRFARLLRQPLHLLRMLHLRFAHQVGQGAFALGPLGHMRFVEQAAFRDGVVQLFRQRVGIGQRVAEQGGLAHQRQLRHLAAGGQHRGQRARGGAQRRLRRGVVERGQVGAGRERRLAQQRGGQALRPHALGLGAGGAAVLDVGGVGVGNLGIVGAGWQVAAQGRIGSLAGLPGFAIARQRGRGVLRGERGPAAGPPGGRRRQRRRRPSRWTCRPAGHGRRCAAAWRAPALDVAVGVNHAPFGTGGADQLGQLRHPRHGEVADLAVGAQHLADEFDLAFAVGALHDLLRLLAQRLHVPGHALFQDGQRVPVAGAGGLHHLLGVAQLDQQALHFFHDAGIALDIGRQQAAAHVFVQGIEPLGNLAAGLFVERRAQAAVDDQNGLGQRFALLGDVATADGAQSAVEGDQRAVEQHDDQLVGTGGDDAGFHANLGIGMHASLSRSKHTLSPRIERRVLLAIARFHVHQARGKRFALFGNVLDGVVQPLGAAGDGAAGAQVARRQGVELVRIPLGKAEGAARTRGIARHGQLQSLDRTARHAGQRLAVAGGGVAADGACHVLALDRRCGAEHGGGIGAGRHGHLDVGLGAVVGGLQFQFAVVAHGGRHGRALGRERGHAIDRRLQHGGQLRRVVSARRNRHRSGIGGRCRLGIVQRHGPGGVGRDDGLRRQRVGSLQDALGGQLRDVDCIVAGAGLGAGADELDIGVAAAAHGGKQAGDIVVVILDSFAELATVERHAAVFLECDANLRQIGERGFLQTGQAAGHLAPDGGLQVAQGRVAQQRAAGLGGGVVAAQRRELAVEVVECLDEAIDRGRQRGGILGDGQGRRADLDRGKVHTGNRPRDAGARTGDVDAVDGGLGIGGGRLLAQVLHAGRIVAQQRYQRRVGRFAAGARQRDLHGGALAGGGRGQDQAVGRGIGAGGAVGHDAGGHAKAALVNRVHDPLQRVVAAVDHDVAAGAVAVGREAGAQVRAAHASGQAGAGRVAAAYADGAAIGRDQRDRADRRGARADIGLAAVADTAADGARYGFRNGDIAAVGIGKFQGAVGSRAADGDVGVRQRARHRRIAADGRIDRRGADRFGRTAGHAVGLDGDLHAADRQRIGAAAAGIDIAERGHAAAAEQRGAGDGGGRLGRNAGGGALGVDGVGQQARAARGAVGGNRGAVDRERTGREAARVQAGAQRSAGDAERAAAHGAEREIDGGAGAQADGGRGRLEAGRRQRLGLRNLGHVDLVRTGLGRTIGGGAEHRGVAGQGRHGLEAAERCQAGQGGLERAQRARQVAERRDLAQITGRFLVELGQRRGLRHHQLADDVRLGDFQRLGRGNLAQDFLGALVDDLDHGAFAVGIDGKLETLRLGLRRLVQLRYGPVDLVQRWRALDGIGCVDGGGRSAPGPRRGAWLAQVFSELTHPKGLATQQRQHAVRQRVGLGQHRGTCLLQDLAARQVGRFLRKVGILNPATRCRQVLGRRVQVRDRRSETVLDRTQVSAVLVDLVQGRVDGFQRGVRAFHGADVDLGHRRQFAADRRAAGDGVATGRIDRETAVRRKLERAAHRDRAGHGLGRGAGHTSHVRTAHQGSGHGRVGGAATAHDRDVVAVDVIELQFLLVGGLVDLDAGRDVGRAALGIDGLRQCRQIAVLDRGRNRHRVRVRAFQRERHCQRGGRIGNRTVRCRTDVGDGGGGLGLRADAAGVAQCIDLGSDLLGAFARLGQHGAGHASARVDGQRFVGGQTVGGRGNSRVHGGGAGGRLDGVVTQVGCLGAGHADVDGLVRVCANLELGVGQRTVQHVLAVELGGVGHAVQFFRQGGYLVLDRFAIRFRVGAVGGLNCQFANTLQQIASGAQATLSRLSQRDAVVGVTCGLLVTADLRREALGNCQTGGVVLGAVNTQAGGQTLQRGRQISLRAAQVTLRIQRLDVAVDDLRKKSPAGTGLVEFYGKHANIWRLFRHHHPVLAGLLGRVHGFIGTFDQFGLLFVGTAQRHPGRKRDQHLLVIVQEEMLGQFALQTGHGGSCRLDGGFRHQDQELLAAEAGDHVHRTQGFLDDFHQVLEGGVAGDVAVRVVELFEVVQVQHGNAQRRAAAVGPRGFAFEHVVQAAPVERTGQLVFAYQFAQVLELGFQGVDAAFRVLHFLARQHHLVARLQGLGLHGAGFLEHFVENAVELGDIVGLADLVRVTADLLVEVAGRRGHRAQAIDKGHHHVLDGELDVRQAVLELALLINDFLQAARGFFQRADIERAGDQALHGFDLAAQPAVVVKQLADVFQQQLEQAQQQFLLLAAVGAAHLDLEAQLLEAQADLGQRFLAVRFARGRAQRFGLGRHGRRAGQQRRHREGERAAQQFAQCAALLILGAGHFDAGLSADKVFFDQLRQHARIAVPVARLDGAVETAAEVGQVAGVFGQAGGELAQHRLRARIDGAERRRSCGGSGRLADAGDLVVNLAIGLGRGRDAAQRQALERLAGDLGRILLGNGGFAGHERATSKGVYLVVA</sequence>
<feature type="compositionally biased region" description="Basic and acidic residues" evidence="3">
    <location>
        <begin position="2204"/>
        <end position="2219"/>
    </location>
</feature>
<comment type="subcellular location">
    <subcellularLocation>
        <location evidence="1">Bacterial flagellum basal body</location>
    </subcellularLocation>
</comment>
<evidence type="ECO:0000313" key="4">
    <source>
        <dbReference type="EMBL" id="GEU28498.1"/>
    </source>
</evidence>
<dbReference type="GO" id="GO:0003774">
    <property type="term" value="F:cytoskeletal motor activity"/>
    <property type="evidence" value="ECO:0007669"/>
    <property type="project" value="InterPro"/>
</dbReference>
<dbReference type="EMBL" id="BKCJ010000007">
    <property type="protein sequence ID" value="GEU28498.1"/>
    <property type="molecule type" value="Genomic_DNA"/>
</dbReference>
<dbReference type="HAMAP" id="MF_00724">
    <property type="entry name" value="FliE"/>
    <property type="match status" value="1"/>
</dbReference>
<feature type="compositionally biased region" description="Basic and acidic residues" evidence="3">
    <location>
        <begin position="1845"/>
        <end position="1866"/>
    </location>
</feature>
<accession>A0A699GIA2</accession>
<comment type="caution">
    <text evidence="4">The sequence shown here is derived from an EMBL/GenBank/DDBJ whole genome shotgun (WGS) entry which is preliminary data.</text>
</comment>
<dbReference type="NCBIfam" id="TIGR00205">
    <property type="entry name" value="fliE"/>
    <property type="match status" value="1"/>
</dbReference>
<organism evidence="4">
    <name type="scientific">Tanacetum cinerariifolium</name>
    <name type="common">Dalmatian daisy</name>
    <name type="synonym">Chrysanthemum cinerariifolium</name>
    <dbReference type="NCBI Taxonomy" id="118510"/>
    <lineage>
        <taxon>Eukaryota</taxon>
        <taxon>Viridiplantae</taxon>
        <taxon>Streptophyta</taxon>
        <taxon>Embryophyta</taxon>
        <taxon>Tracheophyta</taxon>
        <taxon>Spermatophyta</taxon>
        <taxon>Magnoliopsida</taxon>
        <taxon>eudicotyledons</taxon>
        <taxon>Gunneridae</taxon>
        <taxon>Pentapetalae</taxon>
        <taxon>asterids</taxon>
        <taxon>campanulids</taxon>
        <taxon>Asterales</taxon>
        <taxon>Asteraceae</taxon>
        <taxon>Asteroideae</taxon>
        <taxon>Anthemideae</taxon>
        <taxon>Anthemidinae</taxon>
        <taxon>Tanacetum</taxon>
    </lineage>
</organism>
<evidence type="ECO:0000256" key="3">
    <source>
        <dbReference type="SAM" id="MobiDB-lite"/>
    </source>
</evidence>
<proteinExistence type="inferred from homology"/>
<gene>
    <name evidence="4" type="ORF">Tci_000476</name>
</gene>
<dbReference type="PRINTS" id="PR01006">
    <property type="entry name" value="FLGHOOKFLIE"/>
</dbReference>
<reference evidence="4" key="1">
    <citation type="journal article" date="2019" name="Sci. Rep.">
        <title>Draft genome of Tanacetum cinerariifolium, the natural source of mosquito coil.</title>
        <authorList>
            <person name="Yamashiro T."/>
            <person name="Shiraishi A."/>
            <person name="Satake H."/>
            <person name="Nakayama K."/>
        </authorList>
    </citation>
    <scope>NUCLEOTIDE SEQUENCE</scope>
</reference>
<feature type="compositionally biased region" description="Basic and acidic residues" evidence="3">
    <location>
        <begin position="2182"/>
        <end position="2193"/>
    </location>
</feature>
<dbReference type="InterPro" id="IPR001624">
    <property type="entry name" value="FliE"/>
</dbReference>
<dbReference type="PANTHER" id="PTHR34653">
    <property type="match status" value="1"/>
</dbReference>
<feature type="region of interest" description="Disordered" evidence="3">
    <location>
        <begin position="1838"/>
        <end position="1871"/>
    </location>
</feature>
<feature type="compositionally biased region" description="Basic residues" evidence="3">
    <location>
        <begin position="1223"/>
        <end position="1233"/>
    </location>
</feature>
<dbReference type="Pfam" id="PF02049">
    <property type="entry name" value="FliE"/>
    <property type="match status" value="1"/>
</dbReference>
<evidence type="ECO:0000256" key="1">
    <source>
        <dbReference type="ARBA" id="ARBA00004117"/>
    </source>
</evidence>
<feature type="compositionally biased region" description="Basic and acidic residues" evidence="3">
    <location>
        <begin position="2564"/>
        <end position="2574"/>
    </location>
</feature>
<feature type="region of interest" description="Disordered" evidence="3">
    <location>
        <begin position="489"/>
        <end position="513"/>
    </location>
</feature>
<dbReference type="PANTHER" id="PTHR34653:SF1">
    <property type="entry name" value="FLAGELLAR HOOK-BASAL BODY COMPLEX PROTEIN FLIE"/>
    <property type="match status" value="1"/>
</dbReference>
<dbReference type="GO" id="GO:0005198">
    <property type="term" value="F:structural molecule activity"/>
    <property type="evidence" value="ECO:0007669"/>
    <property type="project" value="InterPro"/>
</dbReference>
<evidence type="ECO:0000256" key="2">
    <source>
        <dbReference type="ARBA" id="ARBA00023143"/>
    </source>
</evidence>
<feature type="region of interest" description="Disordered" evidence="3">
    <location>
        <begin position="2564"/>
        <end position="2602"/>
    </location>
</feature>
<protein>
    <submittedName>
        <fullName evidence="4">Uncharacterized protein</fullName>
    </submittedName>
</protein>
<keyword evidence="2" id="KW-0975">Bacterial flagellum</keyword>
<feature type="region of interest" description="Disordered" evidence="3">
    <location>
        <begin position="1210"/>
        <end position="1238"/>
    </location>
</feature>
<name>A0A699GIA2_TANCI</name>
<feature type="region of interest" description="Disordered" evidence="3">
    <location>
        <begin position="2171"/>
        <end position="2232"/>
    </location>
</feature>